<evidence type="ECO:0000313" key="11">
    <source>
        <dbReference type="Proteomes" id="UP000676967"/>
    </source>
</evidence>
<dbReference type="Pfam" id="PF09335">
    <property type="entry name" value="VTT_dom"/>
    <property type="match status" value="1"/>
</dbReference>
<reference evidence="10 11" key="1">
    <citation type="submission" date="2020-08" db="EMBL/GenBank/DDBJ databases">
        <title>Whole genome shotgun sequence of Actinoplanes ianthinogenes NBRC 13996.</title>
        <authorList>
            <person name="Komaki H."/>
            <person name="Tamura T."/>
        </authorList>
    </citation>
    <scope>NUCLEOTIDE SEQUENCE [LARGE SCALE GENOMIC DNA]</scope>
    <source>
        <strain evidence="10 11">NBRC 13996</strain>
    </source>
</reference>
<organism evidence="10 11">
    <name type="scientific">Actinoplanes ianthinogenes</name>
    <dbReference type="NCBI Taxonomy" id="122358"/>
    <lineage>
        <taxon>Bacteria</taxon>
        <taxon>Bacillati</taxon>
        <taxon>Actinomycetota</taxon>
        <taxon>Actinomycetes</taxon>
        <taxon>Micromonosporales</taxon>
        <taxon>Micromonosporaceae</taxon>
        <taxon>Actinoplanes</taxon>
    </lineage>
</organism>
<keyword evidence="6 7" id="KW-0472">Membrane</keyword>
<feature type="compositionally biased region" description="Basic and acidic residues" evidence="8">
    <location>
        <begin position="215"/>
        <end position="232"/>
    </location>
</feature>
<accession>A0ABM7LNF5</accession>
<evidence type="ECO:0000256" key="8">
    <source>
        <dbReference type="SAM" id="MobiDB-lite"/>
    </source>
</evidence>
<evidence type="ECO:0000313" key="10">
    <source>
        <dbReference type="EMBL" id="BCJ40762.1"/>
    </source>
</evidence>
<dbReference type="RefSeq" id="WP_189336907.1">
    <property type="nucleotide sequence ID" value="NZ_AP023356.1"/>
</dbReference>
<dbReference type="PANTHER" id="PTHR30353">
    <property type="entry name" value="INNER MEMBRANE PROTEIN DEDA-RELATED"/>
    <property type="match status" value="1"/>
</dbReference>
<sequence length="232" mass="24140">MSQYVDLLATGRWVLVVVLAAALFDVVLPFIPSETIIMAVGVGVAETGRPPLIAVILAAAAGVTLGDGLAYLAGRRGGAVVTGRLRRSRRGAVIHDWVLAVMRRHGAPLIVLGRYVPGVRPVTAFTAGAVGYPARRYAAFTAAGAVVWAAQSALLGYLGGVAFADHPLAGFAMAWLSAGVVTLAAMAAQRHAAALGRRVTGLTRRRTGPRSGPRSGEREEADREPTADRSRG</sequence>
<gene>
    <name evidence="10" type="ORF">Aiant_14190</name>
</gene>
<feature type="domain" description="VTT" evidence="9">
    <location>
        <begin position="31"/>
        <end position="157"/>
    </location>
</feature>
<feature type="transmembrane region" description="Helical" evidence="7">
    <location>
        <begin position="12"/>
        <end position="32"/>
    </location>
</feature>
<evidence type="ECO:0000256" key="2">
    <source>
        <dbReference type="ARBA" id="ARBA00010792"/>
    </source>
</evidence>
<evidence type="ECO:0000256" key="1">
    <source>
        <dbReference type="ARBA" id="ARBA00004651"/>
    </source>
</evidence>
<dbReference type="InterPro" id="IPR032818">
    <property type="entry name" value="DedA-like"/>
</dbReference>
<feature type="transmembrane region" description="Helical" evidence="7">
    <location>
        <begin position="137"/>
        <end position="162"/>
    </location>
</feature>
<keyword evidence="4 7" id="KW-0812">Transmembrane</keyword>
<evidence type="ECO:0000256" key="3">
    <source>
        <dbReference type="ARBA" id="ARBA00022475"/>
    </source>
</evidence>
<evidence type="ECO:0000256" key="4">
    <source>
        <dbReference type="ARBA" id="ARBA00022692"/>
    </source>
</evidence>
<feature type="transmembrane region" description="Helical" evidence="7">
    <location>
        <begin position="168"/>
        <end position="188"/>
    </location>
</feature>
<dbReference type="PANTHER" id="PTHR30353:SF0">
    <property type="entry name" value="TRANSMEMBRANE PROTEIN"/>
    <property type="match status" value="1"/>
</dbReference>
<dbReference type="Proteomes" id="UP000676967">
    <property type="component" value="Chromosome"/>
</dbReference>
<comment type="subcellular location">
    <subcellularLocation>
        <location evidence="1 7">Cell membrane</location>
        <topology evidence="1 7">Multi-pass membrane protein</topology>
    </subcellularLocation>
</comment>
<name>A0ABM7LNF5_9ACTN</name>
<comment type="similarity">
    <text evidence="2 7">Belongs to the DedA family.</text>
</comment>
<dbReference type="InterPro" id="IPR032816">
    <property type="entry name" value="VTT_dom"/>
</dbReference>
<proteinExistence type="inferred from homology"/>
<evidence type="ECO:0000256" key="5">
    <source>
        <dbReference type="ARBA" id="ARBA00022989"/>
    </source>
</evidence>
<keyword evidence="3 7" id="KW-1003">Cell membrane</keyword>
<feature type="transmembrane region" description="Helical" evidence="7">
    <location>
        <begin position="52"/>
        <end position="74"/>
    </location>
</feature>
<evidence type="ECO:0000256" key="7">
    <source>
        <dbReference type="RuleBase" id="RU367016"/>
    </source>
</evidence>
<evidence type="ECO:0000256" key="6">
    <source>
        <dbReference type="ARBA" id="ARBA00023136"/>
    </source>
</evidence>
<keyword evidence="5 7" id="KW-1133">Transmembrane helix</keyword>
<feature type="region of interest" description="Disordered" evidence="8">
    <location>
        <begin position="198"/>
        <end position="232"/>
    </location>
</feature>
<protein>
    <recommendedName>
        <fullName evidence="9">VTT domain-containing protein</fullName>
    </recommendedName>
</protein>
<keyword evidence="11" id="KW-1185">Reference proteome</keyword>
<evidence type="ECO:0000259" key="9">
    <source>
        <dbReference type="Pfam" id="PF09335"/>
    </source>
</evidence>
<dbReference type="EMBL" id="AP023356">
    <property type="protein sequence ID" value="BCJ40762.1"/>
    <property type="molecule type" value="Genomic_DNA"/>
</dbReference>